<organism evidence="2 3">
    <name type="scientific">Thiohalocapsa halophila</name>
    <dbReference type="NCBI Taxonomy" id="69359"/>
    <lineage>
        <taxon>Bacteria</taxon>
        <taxon>Pseudomonadati</taxon>
        <taxon>Pseudomonadota</taxon>
        <taxon>Gammaproteobacteria</taxon>
        <taxon>Chromatiales</taxon>
        <taxon>Chromatiaceae</taxon>
        <taxon>Thiohalocapsa</taxon>
    </lineage>
</organism>
<proteinExistence type="predicted"/>
<feature type="transmembrane region" description="Helical" evidence="1">
    <location>
        <begin position="29"/>
        <end position="47"/>
    </location>
</feature>
<name>A0ABS1CMF8_9GAMM</name>
<dbReference type="Proteomes" id="UP000748752">
    <property type="component" value="Unassembled WGS sequence"/>
</dbReference>
<gene>
    <name evidence="2" type="ORF">CKO31_20185</name>
</gene>
<reference evidence="2 3" key="1">
    <citation type="journal article" date="2020" name="Microorganisms">
        <title>Osmotic Adaptation and Compatible Solute Biosynthesis of Phototrophic Bacteria as Revealed from Genome Analyses.</title>
        <authorList>
            <person name="Imhoff J.F."/>
            <person name="Rahn T."/>
            <person name="Kunzel S."/>
            <person name="Keller A."/>
            <person name="Neulinger S.C."/>
        </authorList>
    </citation>
    <scope>NUCLEOTIDE SEQUENCE [LARGE SCALE GENOMIC DNA]</scope>
    <source>
        <strain evidence="2 3">DSM 6210</strain>
    </source>
</reference>
<sequence length="129" mass="13611">MSRPLGAGGADAPAGAGRPLATAARGVRGYLRLFLGMLALLLAYTLLERELRAHVVSPPAVLDIAGITLTLTSLPWSLAALGFFRALSSPLAQVLRDLGYLLVFTGGTSLNVVLLTAGARWIMRRWRGG</sequence>
<evidence type="ECO:0000313" key="2">
    <source>
        <dbReference type="EMBL" id="MBK1633029.1"/>
    </source>
</evidence>
<protein>
    <submittedName>
        <fullName evidence="2">Uncharacterized protein</fullName>
    </submittedName>
</protein>
<evidence type="ECO:0000256" key="1">
    <source>
        <dbReference type="SAM" id="Phobius"/>
    </source>
</evidence>
<keyword evidence="1" id="KW-1133">Transmembrane helix</keyword>
<keyword evidence="1" id="KW-0812">Transmembrane</keyword>
<keyword evidence="1" id="KW-0472">Membrane</keyword>
<evidence type="ECO:0000313" key="3">
    <source>
        <dbReference type="Proteomes" id="UP000748752"/>
    </source>
</evidence>
<feature type="transmembrane region" description="Helical" evidence="1">
    <location>
        <begin position="98"/>
        <end position="123"/>
    </location>
</feature>
<dbReference type="EMBL" id="NRRV01000065">
    <property type="protein sequence ID" value="MBK1633029.1"/>
    <property type="molecule type" value="Genomic_DNA"/>
</dbReference>
<comment type="caution">
    <text evidence="2">The sequence shown here is derived from an EMBL/GenBank/DDBJ whole genome shotgun (WGS) entry which is preliminary data.</text>
</comment>
<keyword evidence="3" id="KW-1185">Reference proteome</keyword>
<accession>A0ABS1CMF8</accession>
<feature type="transmembrane region" description="Helical" evidence="1">
    <location>
        <begin position="59"/>
        <end position="78"/>
    </location>
</feature>